<feature type="compositionally biased region" description="Basic residues" evidence="1">
    <location>
        <begin position="92"/>
        <end position="105"/>
    </location>
</feature>
<sequence>MARLRGHQWTSAPTREWAADMGMGGVGRWAEELKQRRRFGVFVVVGHTAFGRRRDAMAAMEADDDGSDDGHVATSSPVTEFMEKEMETAQVKQRRQGNGRNRGGRHGNERDKTLYNEIALRCYFLLLPALHRS</sequence>
<accession>A0A7C9D8R7</accession>
<dbReference type="EMBL" id="GISG01099963">
    <property type="protein sequence ID" value="MBA4636382.1"/>
    <property type="molecule type" value="Transcribed_RNA"/>
</dbReference>
<name>A0A7C9D8R7_OPUST</name>
<proteinExistence type="predicted"/>
<dbReference type="AlphaFoldDB" id="A0A7C9D8R7"/>
<protein>
    <submittedName>
        <fullName evidence="2">Uncharacterized protein</fullName>
    </submittedName>
</protein>
<evidence type="ECO:0000256" key="1">
    <source>
        <dbReference type="SAM" id="MobiDB-lite"/>
    </source>
</evidence>
<dbReference type="EMBL" id="GISG01099962">
    <property type="protein sequence ID" value="MBA4636381.1"/>
    <property type="molecule type" value="Transcribed_RNA"/>
</dbReference>
<evidence type="ECO:0000313" key="2">
    <source>
        <dbReference type="EMBL" id="MBA4636382.1"/>
    </source>
</evidence>
<feature type="region of interest" description="Disordered" evidence="1">
    <location>
        <begin position="88"/>
        <end position="110"/>
    </location>
</feature>
<organism evidence="2">
    <name type="scientific">Opuntia streptacantha</name>
    <name type="common">Prickly pear cactus</name>
    <name type="synonym">Opuntia cardona</name>
    <dbReference type="NCBI Taxonomy" id="393608"/>
    <lineage>
        <taxon>Eukaryota</taxon>
        <taxon>Viridiplantae</taxon>
        <taxon>Streptophyta</taxon>
        <taxon>Embryophyta</taxon>
        <taxon>Tracheophyta</taxon>
        <taxon>Spermatophyta</taxon>
        <taxon>Magnoliopsida</taxon>
        <taxon>eudicotyledons</taxon>
        <taxon>Gunneridae</taxon>
        <taxon>Pentapetalae</taxon>
        <taxon>Caryophyllales</taxon>
        <taxon>Cactineae</taxon>
        <taxon>Cactaceae</taxon>
        <taxon>Opuntioideae</taxon>
        <taxon>Opuntia</taxon>
    </lineage>
</organism>
<reference evidence="2" key="1">
    <citation type="journal article" date="2013" name="J. Plant Res.">
        <title>Effect of fungi and light on seed germination of three Opuntia species from semiarid lands of central Mexico.</title>
        <authorList>
            <person name="Delgado-Sanchez P."/>
            <person name="Jimenez-Bremont J.F."/>
            <person name="Guerrero-Gonzalez Mde L."/>
            <person name="Flores J."/>
        </authorList>
    </citation>
    <scope>NUCLEOTIDE SEQUENCE</scope>
    <source>
        <tissue evidence="2">Cladode</tissue>
    </source>
</reference>
<reference evidence="2" key="2">
    <citation type="submission" date="2020-07" db="EMBL/GenBank/DDBJ databases">
        <authorList>
            <person name="Vera ALvarez R."/>
            <person name="Arias-Moreno D.M."/>
            <person name="Jimenez-Jacinto V."/>
            <person name="Jimenez-Bremont J.F."/>
            <person name="Swaminathan K."/>
            <person name="Moose S.P."/>
            <person name="Guerrero-Gonzalez M.L."/>
            <person name="Marino-Ramirez L."/>
            <person name="Landsman D."/>
            <person name="Rodriguez-Kessler M."/>
            <person name="Delgado-Sanchez P."/>
        </authorList>
    </citation>
    <scope>NUCLEOTIDE SEQUENCE</scope>
    <source>
        <tissue evidence="2">Cladode</tissue>
    </source>
</reference>